<dbReference type="GO" id="GO:0005635">
    <property type="term" value="C:nuclear envelope"/>
    <property type="evidence" value="ECO:0007669"/>
    <property type="project" value="UniProtKB-ARBA"/>
</dbReference>
<feature type="compositionally biased region" description="Basic and acidic residues" evidence="6">
    <location>
        <begin position="283"/>
        <end position="302"/>
    </location>
</feature>
<feature type="compositionally biased region" description="Acidic residues" evidence="6">
    <location>
        <begin position="133"/>
        <end position="156"/>
    </location>
</feature>
<evidence type="ECO:0000313" key="10">
    <source>
        <dbReference type="Ensembl" id="ENSFHEP00000003709.1"/>
    </source>
</evidence>
<dbReference type="Gene3D" id="1.10.720.40">
    <property type="match status" value="2"/>
</dbReference>
<evidence type="ECO:0000256" key="4">
    <source>
        <dbReference type="ARBA" id="ARBA00022990"/>
    </source>
</evidence>
<dbReference type="InterPro" id="IPR051656">
    <property type="entry name" value="LEM_domain"/>
</dbReference>
<evidence type="ECO:0000259" key="8">
    <source>
        <dbReference type="PROSITE" id="PS50954"/>
    </source>
</evidence>
<evidence type="ECO:0000313" key="11">
    <source>
        <dbReference type="Proteomes" id="UP000265000"/>
    </source>
</evidence>
<accession>A0A3Q2NW96</accession>
<dbReference type="PANTHER" id="PTHR12019:SF22">
    <property type="entry name" value="LAMINA-ASSOCIATED POLYPEPTIDE 2, ISOFORMS BETA_GAMMA"/>
    <property type="match status" value="1"/>
</dbReference>
<protein>
    <submittedName>
        <fullName evidence="10">LEM domain containing 1</fullName>
    </submittedName>
</protein>
<dbReference type="CDD" id="cd12940">
    <property type="entry name" value="LEM_LAP2_LEMD1"/>
    <property type="match status" value="1"/>
</dbReference>
<feature type="domain" description="LEM" evidence="8">
    <location>
        <begin position="73"/>
        <end position="117"/>
    </location>
</feature>
<dbReference type="GO" id="GO:0003677">
    <property type="term" value="F:DNA binding"/>
    <property type="evidence" value="ECO:0007669"/>
    <property type="project" value="UniProtKB-KW"/>
</dbReference>
<evidence type="ECO:0000256" key="1">
    <source>
        <dbReference type="ARBA" id="ARBA00007744"/>
    </source>
</evidence>
<keyword evidence="2" id="KW-0488">Methylation</keyword>
<dbReference type="InterPro" id="IPR013146">
    <property type="entry name" value="LEM-like_dom"/>
</dbReference>
<dbReference type="AlphaFoldDB" id="A0A3Q2NW96"/>
<evidence type="ECO:0000256" key="5">
    <source>
        <dbReference type="ARBA" id="ARBA00023125"/>
    </source>
</evidence>
<proteinExistence type="inferred from homology"/>
<keyword evidence="4" id="KW-0007">Acetylation</keyword>
<dbReference type="STRING" id="8078.ENSFHEP00000003709"/>
<keyword evidence="3" id="KW-0597">Phosphoprotein</keyword>
<keyword evidence="5" id="KW-0238">DNA-binding</keyword>
<evidence type="ECO:0000256" key="6">
    <source>
        <dbReference type="SAM" id="MobiDB-lite"/>
    </source>
</evidence>
<feature type="region of interest" description="Disordered" evidence="6">
    <location>
        <begin position="275"/>
        <end position="302"/>
    </location>
</feature>
<evidence type="ECO:0000256" key="2">
    <source>
        <dbReference type="ARBA" id="ARBA00022481"/>
    </source>
</evidence>
<organism evidence="10 11">
    <name type="scientific">Fundulus heteroclitus</name>
    <name type="common">Killifish</name>
    <name type="synonym">Mummichog</name>
    <dbReference type="NCBI Taxonomy" id="8078"/>
    <lineage>
        <taxon>Eukaryota</taxon>
        <taxon>Metazoa</taxon>
        <taxon>Chordata</taxon>
        <taxon>Craniata</taxon>
        <taxon>Vertebrata</taxon>
        <taxon>Euteleostomi</taxon>
        <taxon>Actinopterygii</taxon>
        <taxon>Neopterygii</taxon>
        <taxon>Teleostei</taxon>
        <taxon>Neoteleostei</taxon>
        <taxon>Acanthomorphata</taxon>
        <taxon>Ovalentaria</taxon>
        <taxon>Atherinomorphae</taxon>
        <taxon>Cyprinodontiformes</taxon>
        <taxon>Fundulidae</taxon>
        <taxon>Fundulus</taxon>
    </lineage>
</organism>
<feature type="transmembrane region" description="Helical" evidence="7">
    <location>
        <begin position="397"/>
        <end position="418"/>
    </location>
</feature>
<dbReference type="InterPro" id="IPR011015">
    <property type="entry name" value="LEM/LEM-like_dom_sf"/>
</dbReference>
<keyword evidence="7" id="KW-0812">Transmembrane</keyword>
<dbReference type="SUPFAM" id="SSF63451">
    <property type="entry name" value="LEM domain"/>
    <property type="match status" value="2"/>
</dbReference>
<dbReference type="Pfam" id="PF03020">
    <property type="entry name" value="LEM"/>
    <property type="match status" value="1"/>
</dbReference>
<evidence type="ECO:0000259" key="9">
    <source>
        <dbReference type="PROSITE" id="PS50955"/>
    </source>
</evidence>
<dbReference type="GeneTree" id="ENSGT00940000154098"/>
<dbReference type="SMART" id="SM01261">
    <property type="entry name" value="Thymopoietin"/>
    <property type="match status" value="2"/>
</dbReference>
<evidence type="ECO:0000256" key="3">
    <source>
        <dbReference type="ARBA" id="ARBA00022553"/>
    </source>
</evidence>
<reference evidence="10" key="2">
    <citation type="submission" date="2025-09" db="UniProtKB">
        <authorList>
            <consortium name="Ensembl"/>
        </authorList>
    </citation>
    <scope>IDENTIFICATION</scope>
</reference>
<feature type="region of interest" description="Disordered" evidence="6">
    <location>
        <begin position="116"/>
        <end position="157"/>
    </location>
</feature>
<dbReference type="Ensembl" id="ENSFHET00000010074.1">
    <property type="protein sequence ID" value="ENSFHEP00000003709.1"/>
    <property type="gene ID" value="ENSFHEG00000004594.1"/>
</dbReference>
<reference evidence="10" key="1">
    <citation type="submission" date="2025-08" db="UniProtKB">
        <authorList>
            <consortium name="Ensembl"/>
        </authorList>
    </citation>
    <scope>IDENTIFICATION</scope>
</reference>
<keyword evidence="11" id="KW-1185">Reference proteome</keyword>
<dbReference type="InterPro" id="IPR003887">
    <property type="entry name" value="LEM_dom"/>
</dbReference>
<dbReference type="SMART" id="SM00540">
    <property type="entry name" value="LEM"/>
    <property type="match status" value="1"/>
</dbReference>
<comment type="similarity">
    <text evidence="1">Belongs to the LEM family.</text>
</comment>
<feature type="domain" description="LEM-like" evidence="9">
    <location>
        <begin position="4"/>
        <end position="47"/>
    </location>
</feature>
<dbReference type="FunFam" id="1.10.720.40:FF:000001">
    <property type="entry name" value="LEM domain containing 2, isoform CRA_a"/>
    <property type="match status" value="2"/>
</dbReference>
<dbReference type="PROSITE" id="PS50955">
    <property type="entry name" value="LEM_LIKE"/>
    <property type="match status" value="1"/>
</dbReference>
<feature type="region of interest" description="Disordered" evidence="6">
    <location>
        <begin position="200"/>
        <end position="229"/>
    </location>
</feature>
<dbReference type="Proteomes" id="UP000265000">
    <property type="component" value="Unplaced"/>
</dbReference>
<dbReference type="PROSITE" id="PS50954">
    <property type="entry name" value="LEM"/>
    <property type="match status" value="1"/>
</dbReference>
<name>A0A3Q2NW96_FUNHE</name>
<feature type="region of interest" description="Disordered" evidence="6">
    <location>
        <begin position="435"/>
        <end position="457"/>
    </location>
</feature>
<sequence length="457" mass="50873">MPFVEDPAQLSKSRLKSDLVAHHVALPPAASKKELYVELHLKHIDQSNCADFSSDDEDPVHDVVGEDPENATVLDPSALTDKDLKDLLLKHGVKAGPIVASTRAVYEKKLRKLLQSGGKEELNEAENAVLYSDSDEEEEGDENKEEQEEPEGEQEQTAEALKLNQQRCNKKNVDVQRGDFAYSQCFFLSSRLRPCPLKQNEWSSKRNSKNAVRSSEQTREHRSQIPAGISKVSIAQHSGLRSGVPSGSQSVVSNGCSSRSSQAFSITEMVVEMESRTSPTVCSDKELSHSSKQEHRSRSSRLLKEVEDKDIIVDQAVRYTPKDSTCVKDTKPPQEPENDILKEIFPDTNATPTGIYATPRRPIKGAAQRPIQYAYPKTPVSPTTLERREVERRLVPIYIQILVFFTVVYVLYVISVIVEDGSSVMPLLESLNQWSDSEEGSPALDETQDTHSASGEL</sequence>
<dbReference type="PANTHER" id="PTHR12019">
    <property type="entry name" value="LAMINA-ASSOCIATED POLYPEPTIDE THYMOPOIETIN"/>
    <property type="match status" value="1"/>
</dbReference>
<keyword evidence="7" id="KW-1133">Transmembrane helix</keyword>
<evidence type="ECO:0000256" key="7">
    <source>
        <dbReference type="SAM" id="Phobius"/>
    </source>
</evidence>
<dbReference type="Pfam" id="PF08198">
    <property type="entry name" value="Thymopoietin"/>
    <property type="match status" value="1"/>
</dbReference>
<keyword evidence="7" id="KW-0472">Membrane</keyword>